<dbReference type="InterPro" id="IPR040824">
    <property type="entry name" value="LPD3"/>
</dbReference>
<feature type="domain" description="Large polyvalent protein-associated" evidence="4">
    <location>
        <begin position="4855"/>
        <end position="4965"/>
    </location>
</feature>
<reference evidence="9 10" key="1">
    <citation type="submission" date="2018-12" db="EMBL/GenBank/DDBJ databases">
        <authorList>
            <consortium name="Pathogen Informatics"/>
        </authorList>
    </citation>
    <scope>NUCLEOTIDE SEQUENCE [LARGE SCALE GENOMIC DNA]</scope>
    <source>
        <strain evidence="9 10">NCTC11541</strain>
    </source>
</reference>
<feature type="domain" description="Large polyvalent protein associated" evidence="8">
    <location>
        <begin position="4549"/>
        <end position="4604"/>
    </location>
</feature>
<evidence type="ECO:0000259" key="8">
    <source>
        <dbReference type="Pfam" id="PF18838"/>
    </source>
</evidence>
<feature type="coiled-coil region" evidence="1">
    <location>
        <begin position="1626"/>
        <end position="1678"/>
    </location>
</feature>
<dbReference type="InterPro" id="IPR041092">
    <property type="entry name" value="PBECR1"/>
</dbReference>
<evidence type="ECO:0000313" key="9">
    <source>
        <dbReference type="EMBL" id="VEG84387.1"/>
    </source>
</evidence>
<accession>A0A3S4SHZ3</accession>
<evidence type="ECO:0000256" key="2">
    <source>
        <dbReference type="SAM" id="MobiDB-lite"/>
    </source>
</evidence>
<dbReference type="RefSeq" id="WP_126361415.1">
    <property type="nucleotide sequence ID" value="NZ_LR134372.1"/>
</dbReference>
<feature type="coiled-coil region" evidence="1">
    <location>
        <begin position="2216"/>
        <end position="2252"/>
    </location>
</feature>
<sequence length="4983" mass="574421">MQFNFNFEAFEKSGKDKSEAINYLKGLNSSLDFDKLESDLKGDENAIYEALKGGNFSFSKPSVEDTRQKLLKNKENEALRAEFNASLSWLDNKQDYNFYDFKKAKERANSKEGLIKADLKAQEKELKRKEALFEKRLENENILTKSLRDTADNLGLNAVADSLELGLNKLGFKDENYIFESEKEDIKKRALKSVREKLQRGDLELNEREKYALRDKYDELDYKKALEKEKEKLRLIQKDSGYNKSEVEFMEEELGFFHTLFNEAKDTIREFKDEYKSEGLIGADVQKAINVLKQFEESELLRHAFSDKKQELQQEYLKNALIIAELNGFDDVGLSKENELYFIKKDKDKEQKYLVNTGFLDNFWDLIENSKFEIAGGVAGGIKGFNSGKSAKGKVVKSVLGAAAGSFGGGLMDAKIADMYLNRESNYGRNLEYALQAGLLSIAGDGVIIAAKPMAKGVAKGVKNAYTYAKEHTPLGLFSTIPSQNINAANKIIDEVFTPEMKEELKAAQKEYGGGVRGEDLANPVFEKLKESFAKKYGKEDKKTQKIAKLAEIFNQNSLKTKQQEMLDLIRSDKDGSTLAYLLEVAKDDVKIQNNLKNMLNLASYNVEKNLKNLNINPREIKSILDEFESGNKAAFKEVESQISKLYNEDIKVVLDRTKYENIKKDFLENGVNLEEMTPFLRDLENNVFAKEGVTFAKLNNFRKNLNFYIFNKDKTPNFINTLKKIAETSLKAEIDRGIDNIFKELPKAYESIKELYSTSLKDYAAMKELGESIKNLKLQDSAKSADEVVESLIKYAKGQGENGINNLQKIKAYLGEENNAFLEMQILNRLFKESVVDNTKLRVFDSEGFLNRVKELVGDTPAPLGANLEARALSGASQGPSKQENFIKKALNEAEFKERNAFIERFSHLKGLLFSNENTGIKASFGTAGLKKMTSDKAILKSVNNGFSVKEHLEAVKNIKELYEKASYKGVDDDVRHSDKAVKIHRFISEFEGGNAEILVKESLDKNQNKIYTLELKELHKDNASLIQSFTSRASKQGNGLANESITQPLFKSKEAREFLELVEGFHKLYKNDAIIAKNFTQGTASQLSTSIATSAEGAIKQKVVKGGFDPIFRLLPDGILFGLFSKQIQGGALRYHLRKALSRSLNYDDFKIKLERELKRRHFNSNTSRLIEKFMQNLEDFNAEKEAKLARIREEEELQRQEELKRLNEIKAAQENAYHTQEANLGQDILETELKEDFGVNFEGFKGKEAINKLLEEKRGQVKGAFYKEGLGEIDLVWGEVKGSGKEAKGYGLSKIIEKHGEDFKEFGEGLEGVSKGLDEIITKGEIHTQEYGRKTIIYHKNGDVYKVGLKQNWKGEPTKNSWVITSYKEDREADKFIHSSDFTKGETLPLNSNESIAQKADDFGVNFEGFKGKEAINKLLEEKRGQVKGAFYKEGLGDIDLVWGDKNYGLEHILNKHGGEFENLAKELSEAVENGKIVKDDKGRLRLEYENKIVGIKDNWKGEKTAHWVVTAYVKKEKEASLYTSASFTKGETLPLNSSTIIPQNTQEIIKQAKEKGESISSTPFTKEDNLSLNSSESIAQKAKNDEVLEVEIIEEVGLNEPMKFLEFQQRKLLTYIKQNTPLRLLERKIELKTRDILNYLEQSALNGKEKAFLMRNLERDLGKIEAKIKEKESVKESETNGALKNKREKFLTQELIDYLREVKRGLLKVSNLPLEKLKDEVRSIDPKFIKREVEYKKRTAREFYDNFENIGINDIMQAINLSNVENRLSYEQIKQIQKAIKNRGEFKRFFSKEKKANFEYETQEAKGSEDIIFTDTKGKEHTLTKETQKAWLEAFGLKSLDEEAIVEIPVDLKERLGKEIKLNKKDFEKLVKNKREKYIPQIKETFKEPEAVFIDENDDLIFAKSFNDKLFFVNVNRDYGEAFKALSLAPKKNNNLLNKLDKSKEILKLDSKLRDYTAQQAFTGVLSASNKPSSESIAQNAGEIKPLSKKDWTQFKRDKEKFAKKYEEAQGLSRLKDEISHQKHLKEQAERNLKEHYSDEKLQEAKNEIALAKTSEEKDRAKWWADEAFLKERQWHLDNLQEANEELEKLERELKKALEDDELKKQELNELKKELEKKNYEFYNFDNRLILGLKLDALTPLDTIKNAFYYGLEKISPKEALGYLDANKKGFKVPYTLKLFDKLVEITKEPEVREIFNKRTEILNKQEQEQFLKELEPALDKLMQKSAKAEQESELIDFNANIKQIKTQMLERLKPLFNQEIITKHGFKAVFNLKSLSKMTSDKAIQKSINNGFSKEKHLRAVLDIESLFKKANLVKTYEDEKGGKNVLIHRFNSEFENANALITTKESLDKNLNKIYTLELELTPRFSDEVRPTDTKSNTGGFNSQEHTADENIATIAKTDEESIAQKTTKQSEKEELERQIPFIEAEIQKYEAKTARLDERIKKTQTRIQPYLDEINALQKQYDELYFTETRGEEANAKKWLKLDEIKAKQEELRKPYNDALFKFIHPYQRLKGKVQTEIQKLKFGLQDRAERLQEIQNEALTSKAQKAWLEAFGLKSMEEAYTPKFSKEVSEALERVLNGEQIKLTKGSYEKLLKRDREEFLPFIKETLENADAVLKDKENALIFVKDIGKKSYFTSVAKNANNEWVISTNSLKTLNTLKNRLDDNGELLYLSKEASNILAEAFTKRAFSNELAKDIIPQTPQEIIKQAKEQGKSVTETKQLLQKHKDNKIINTLKDMQDKDLNTKLGDKDLLDLYANASRDIVQNMENASFELDFIHQIKQYNDNLFTFFEKNPQFKELSLFKNFYNHLQNIIRKKQIENFTKPLNSKTEISTKSGNIYYFDEKHNLLKNPQEKPIKKDEIVLNEKGDTLLLSDTHLVLTNKNKDFKDRYIHLLTNSDKREVLQFANFFQNGLTLENKKLFDLFKSIPKAAFMKYPLEILMQIFNDIVPNNKATIPFYAEFAKKHYGSVDNFNKDFLQKMDRQYKENGNPFGILFNDEVTIKEFSKEYFKGKNAIDFLLKAQAGHIENAFYREELGDIDLVWGDENFGLRHIIEKHGGEFEDIAKDLSEAMENGVLKKQNEVRSRIEYGNFVIGLSGEFKGEKRAFIITAFNRKGKSSTLSPKQDFTDKSDDVLSNQESIITQNANTINILKDMQDKDLNTKLGDKDLLDLYANASRDIVQNMENASFELDFIHQIKQYNDNLFTFFEKNPQFKELSLFKNFYNHLQNIIRKKQIENFTKPLNSKTEISTKSGNIYYFDEKHNLLKNPQEKPIKKDEIVLNEKGDTLLLSDTHLVLTNKNKDFKDRYIHLLTNSDKREVLQFANFFQNGLTLENKKLFDLFKSIPKAAFMKYPLEILMQIFNDIVPNNKATIPFYAEFAKKHYGSVDNFNKDFLQKMDRQYKENGNPFGILFNDEVTIKEFSKEYFKGKNAIDFLLKAQAGHIENAFYREELGDIDLVWGDENFGLRHILEQRAKQWGEEKALKFISHLSENIEKGQIVELEKGRVGIKTDLTTIILDKKENNNFVLTAFRDRNNKKELESLNLSQSKTFTSENAETNAKESPVTPLNQESIIAQNSEKLPFEMQVFAEDKLSGDEVRYLANKIGEKSTMSYFKDYLLKMDRDFHTRAKDIIREYYKIEPFRKELENQWENVKEAYKNGEMSLKEFKFLSKYKDEKSFLNQVARVLWHHNNELVKNQGYTFNKYGQIEQGKGDNYYQNLALEYDGALKNLKKWFYYIQKANKQAQSFFNKNEPQDLKAKESARGENENEKLKSDLLDKTKPLRKAEKEELTNELLEEAKEQNAKIWVGNLESENLADELGLNFQKGVKITMNGNALKHIEKRHGVNSTLAKNGQPIVENEDYANHAKIVNEADKRKIILSEDNQKILVSGKQINGYHIIIESISTKDNELKLKTMYKENGSLENSNIFKEPVRDRISGGESLRVNPSNALDPNGLNESIAQNAGEIKPLSKKDWTQFEKHIEYIKENYGDIFLQASGEYHQKKRELDIKELEREQKGLFNVAYNGKNATLIKKDLEAVEEAIALMQGTRYKGAKHERIKHLTDPSKEGYITDLEFVNLGKSIREFLESYEPFIDKNRARIYEWENKDKVRFRVVVNDVADMDSNPTTATEEIITFYSDRNLKEKMKFKNPVLKVQEKFKFNPQKAKDLLEWHKDSHALTKDENGLPKVFYHGTYAKFEVFKRAGKASQQGFFFTPSQKATEEYGDITLNTFLNIKNPFRADELKINKEADLQKWADILKLDYDKEKYESFKDLKTKLEKVKEATKKAGFKFHSASGGGVYVIDNKGRNSFINLEELDKENKRVVEAFKGLETEDIYFYYVVRNEFDLVLYALNKNDRYFHTSGRDEVKRVLEKLGYDGAVLNDTIITVFNSNQIKHIDNKGSFTDTKGNVTSKKPKNKEVEFSYFNEKSDNIYHSNPHLGAGLVGGVLNGVEQDEEGNLSFDPAKFAMGFLGGAVGSKAVSSGIKWRANKVKKAYPNIAKNNPVLMEQIAKRDLLTYAKNETQNALTRFLNKNKHFDSTRGLFAGEKALLNEAYAPHKARLAKAKELESKGADEIEIWEKTGWYKDKDNKWKFEISQRGGELKLKYTPKNKAADWLVYSIGVEKNLADFLDDKELFKAYPQLKDIKIKTFTYQESADSPFVVGRYEQDKKEIKLNAENIDTDMEKAKSFLYHEIQHAIQDIEGFAYGEHLSMYSKDNYRLRHGEVEARNVQKRLRGRGKPYTKEDAKRGLEILNASIKRIEQGIQNVKNGVGEYKDETQETKDFILQNYDSDLREALEDKEYVLHFINDEIYNRTPHPHKTMDTPLSETIAETTIQGEALSKANPSNLSALRNETKELLKPFTHKPIENKNDNTKAIVTMSGVKEMLSVKAIKQSVKNGFKAKQHIKAVKALPALFEKAIFKERQKQRHFKDYVEAYRVYSADFEGGKAIISVQERKVGDDVLYFLKLDELRLNNA</sequence>
<feature type="coiled-coil region" evidence="1">
    <location>
        <begin position="2074"/>
        <end position="2125"/>
    </location>
</feature>
<dbReference type="InterPro" id="IPR041110">
    <property type="entry name" value="PBECR2"/>
</dbReference>
<dbReference type="InterPro" id="IPR049522">
    <property type="entry name" value="ART-PolyVal_dom"/>
</dbReference>
<feature type="coiled-coil region" evidence="1">
    <location>
        <begin position="2412"/>
        <end position="2453"/>
    </location>
</feature>
<proteinExistence type="predicted"/>
<feature type="compositionally biased region" description="Polar residues" evidence="2">
    <location>
        <begin position="2380"/>
        <end position="2391"/>
    </location>
</feature>
<evidence type="ECO:0000259" key="5">
    <source>
        <dbReference type="Pfam" id="PF18809"/>
    </source>
</evidence>
<feature type="domain" description="ART-PolyVal-like" evidence="3">
    <location>
        <begin position="4188"/>
        <end position="4407"/>
    </location>
</feature>
<feature type="compositionally biased region" description="Basic and acidic residues" evidence="2">
    <location>
        <begin position="3759"/>
        <end position="3786"/>
    </location>
</feature>
<dbReference type="Pfam" id="PF18798">
    <property type="entry name" value="LPD3"/>
    <property type="match status" value="3"/>
</dbReference>
<dbReference type="Pfam" id="PF18810">
    <property type="entry name" value="PBECR2"/>
    <property type="match status" value="2"/>
</dbReference>
<feature type="domain" description="Phage-Barnase-EndoU-ColicinE5/D-RelE like nuclease 2" evidence="6">
    <location>
        <begin position="2554"/>
        <end position="2677"/>
    </location>
</feature>
<protein>
    <submittedName>
        <fullName evidence="9">Protein of uncharacterized function (DUF3519)</fullName>
    </submittedName>
</protein>
<feature type="domain" description="Large polyvalent protein-associated" evidence="4">
    <location>
        <begin position="2245"/>
        <end position="2356"/>
    </location>
</feature>
<evidence type="ECO:0000259" key="6">
    <source>
        <dbReference type="Pfam" id="PF18810"/>
    </source>
</evidence>
<dbReference type="OrthoDB" id="5323924at2"/>
<evidence type="ECO:0000313" key="10">
    <source>
        <dbReference type="Proteomes" id="UP000278157"/>
    </source>
</evidence>
<feature type="region of interest" description="Disordered" evidence="2">
    <location>
        <begin position="2374"/>
        <end position="2394"/>
    </location>
</feature>
<dbReference type="Pfam" id="PF18809">
    <property type="entry name" value="PBECR1"/>
    <property type="match status" value="4"/>
</dbReference>
<dbReference type="Pfam" id="PF18760">
    <property type="entry name" value="ART-PolyVal"/>
    <property type="match status" value="1"/>
</dbReference>
<feature type="coiled-coil region" evidence="1">
    <location>
        <begin position="2016"/>
        <end position="2050"/>
    </location>
</feature>
<feature type="domain" description="Phage-Barnase-EndoU-ColicinE5/D-RelE like nuclease 3" evidence="7">
    <location>
        <begin position="3813"/>
        <end position="3930"/>
    </location>
</feature>
<feature type="domain" description="Phage-Barnase-EndoU-ColicinE5/D-RelE-like nuclease" evidence="5">
    <location>
        <begin position="1267"/>
        <end position="1375"/>
    </location>
</feature>
<name>A0A3S4SHZ3_CAMUP</name>
<dbReference type="Pfam" id="PF18838">
    <property type="entry name" value="LPD23"/>
    <property type="match status" value="1"/>
</dbReference>
<feature type="domain" description="Phage-Barnase-EndoU-ColicinE5/D-RelE-like nuclease" evidence="5">
    <location>
        <begin position="3453"/>
        <end position="3541"/>
    </location>
</feature>
<evidence type="ECO:0000256" key="1">
    <source>
        <dbReference type="SAM" id="Coils"/>
    </source>
</evidence>
<feature type="domain" description="Phage-Barnase-EndoU-ColicinE5/D-RelE-like nuclease" evidence="5">
    <location>
        <begin position="1433"/>
        <end position="1521"/>
    </location>
</feature>
<feature type="domain" description="Phage-Barnase-EndoU-ColicinE5/D-RelE-like nuclease" evidence="5">
    <location>
        <begin position="3036"/>
        <end position="3121"/>
    </location>
</feature>
<feature type="coiled-coil region" evidence="1">
    <location>
        <begin position="1173"/>
        <end position="1226"/>
    </location>
</feature>
<feature type="region of interest" description="Disordered" evidence="2">
    <location>
        <begin position="3755"/>
        <end position="3786"/>
    </location>
</feature>
<dbReference type="InterPro" id="IPR040696">
    <property type="entry name" value="LPD23"/>
</dbReference>
<dbReference type="Proteomes" id="UP000278157">
    <property type="component" value="Chromosome"/>
</dbReference>
<keyword evidence="1" id="KW-0175">Coiled coil</keyword>
<evidence type="ECO:0000259" key="3">
    <source>
        <dbReference type="Pfam" id="PF18760"/>
    </source>
</evidence>
<evidence type="ECO:0000259" key="4">
    <source>
        <dbReference type="Pfam" id="PF18798"/>
    </source>
</evidence>
<dbReference type="Pfam" id="PF18812">
    <property type="entry name" value="PBECR3"/>
    <property type="match status" value="1"/>
</dbReference>
<feature type="domain" description="Phage-Barnase-EndoU-ColicinE5/D-RelE like nuclease 2" evidence="6">
    <location>
        <begin position="1834"/>
        <end position="1944"/>
    </location>
</feature>
<dbReference type="InterPro" id="IPR041301">
    <property type="entry name" value="PBECR3"/>
</dbReference>
<evidence type="ECO:0000259" key="7">
    <source>
        <dbReference type="Pfam" id="PF18812"/>
    </source>
</evidence>
<gene>
    <name evidence="9" type="ORF">NCTC11541_00407</name>
</gene>
<feature type="domain" description="Large polyvalent protein-associated" evidence="4">
    <location>
        <begin position="908"/>
        <end position="1013"/>
    </location>
</feature>
<dbReference type="EMBL" id="LR134372">
    <property type="protein sequence ID" value="VEG84387.1"/>
    <property type="molecule type" value="Genomic_DNA"/>
</dbReference>
<organism evidence="9 10">
    <name type="scientific">Campylobacter upsaliensis</name>
    <dbReference type="NCBI Taxonomy" id="28080"/>
    <lineage>
        <taxon>Bacteria</taxon>
        <taxon>Pseudomonadati</taxon>
        <taxon>Campylobacterota</taxon>
        <taxon>Epsilonproteobacteria</taxon>
        <taxon>Campylobacterales</taxon>
        <taxon>Campylobacteraceae</taxon>
        <taxon>Campylobacter</taxon>
    </lineage>
</organism>